<protein>
    <recommendedName>
        <fullName evidence="3">Antitoxin</fullName>
    </recommendedName>
</protein>
<reference evidence="1 2" key="1">
    <citation type="journal article" date="2016" name="Nat. Commun.">
        <title>Thousands of microbial genomes shed light on interconnected biogeochemical processes in an aquifer system.</title>
        <authorList>
            <person name="Anantharaman K."/>
            <person name="Brown C.T."/>
            <person name="Hug L.A."/>
            <person name="Sharon I."/>
            <person name="Castelle C.J."/>
            <person name="Probst A.J."/>
            <person name="Thomas B.C."/>
            <person name="Singh A."/>
            <person name="Wilkins M.J."/>
            <person name="Karaoz U."/>
            <person name="Brodie E.L."/>
            <person name="Williams K.H."/>
            <person name="Hubbard S.S."/>
            <person name="Banfield J.F."/>
        </authorList>
    </citation>
    <scope>NUCLEOTIDE SEQUENCE [LARGE SCALE GENOMIC DNA]</scope>
</reference>
<gene>
    <name evidence="1" type="ORF">A2920_00575</name>
</gene>
<dbReference type="Proteomes" id="UP000179283">
    <property type="component" value="Unassembled WGS sequence"/>
</dbReference>
<evidence type="ECO:0000313" key="2">
    <source>
        <dbReference type="Proteomes" id="UP000179283"/>
    </source>
</evidence>
<accession>A0A1G2U5R3</accession>
<sequence length="72" mass="8086">MPEPTRISATDLRVKLAILLARIALSGDRFIIYKNNSPIAMLVPPDMAHADTLGELSAKQKRKFLRRLEQAL</sequence>
<evidence type="ECO:0008006" key="3">
    <source>
        <dbReference type="Google" id="ProtNLM"/>
    </source>
</evidence>
<name>A0A1G2U5R3_9BACT</name>
<evidence type="ECO:0000313" key="1">
    <source>
        <dbReference type="EMBL" id="OHB04833.1"/>
    </source>
</evidence>
<dbReference type="EMBL" id="MHWD01000003">
    <property type="protein sequence ID" value="OHB04833.1"/>
    <property type="molecule type" value="Genomic_DNA"/>
</dbReference>
<comment type="caution">
    <text evidence="1">The sequence shown here is derived from an EMBL/GenBank/DDBJ whole genome shotgun (WGS) entry which is preliminary data.</text>
</comment>
<organism evidence="1 2">
    <name type="scientific">Candidatus Zambryskibacteria bacterium RIFCSPLOWO2_01_FULL_43_17</name>
    <dbReference type="NCBI Taxonomy" id="1802760"/>
    <lineage>
        <taxon>Bacteria</taxon>
        <taxon>Candidatus Zambryskiibacteriota</taxon>
    </lineage>
</organism>
<dbReference type="AlphaFoldDB" id="A0A1G2U5R3"/>
<proteinExistence type="predicted"/>